<evidence type="ECO:0000313" key="1">
    <source>
        <dbReference type="EMBL" id="QJA63464.1"/>
    </source>
</evidence>
<proteinExistence type="predicted"/>
<reference evidence="1" key="1">
    <citation type="submission" date="2020-03" db="EMBL/GenBank/DDBJ databases">
        <title>The deep terrestrial virosphere.</title>
        <authorList>
            <person name="Holmfeldt K."/>
            <person name="Nilsson E."/>
            <person name="Simone D."/>
            <person name="Lopez-Fernandez M."/>
            <person name="Wu X."/>
            <person name="de Brujin I."/>
            <person name="Lundin D."/>
            <person name="Andersson A."/>
            <person name="Bertilsson S."/>
            <person name="Dopson M."/>
        </authorList>
    </citation>
    <scope>NUCLEOTIDE SEQUENCE</scope>
    <source>
        <strain evidence="1">MM415B00627</strain>
    </source>
</reference>
<name>A0A6M3J1J3_9ZZZZ</name>
<accession>A0A6M3J1J3</accession>
<organism evidence="1">
    <name type="scientific">viral metagenome</name>
    <dbReference type="NCBI Taxonomy" id="1070528"/>
    <lineage>
        <taxon>unclassified sequences</taxon>
        <taxon>metagenomes</taxon>
        <taxon>organismal metagenomes</taxon>
    </lineage>
</organism>
<dbReference type="AlphaFoldDB" id="A0A6M3J1J3"/>
<protein>
    <submittedName>
        <fullName evidence="1">Putative tail protein</fullName>
    </submittedName>
</protein>
<sequence>MPFQYGEGRHGFVVAESTYGTQVVPAATDAFRLTSFDITPAYNRVEVPEQLGTRSLQETVEGRAACTWRLSVAHRPSGTAGTAPDFGLLLKHALGTEAIVGATSVTYTPLADPSGLFLSLYDKLDDVMQGVRGAIVNQVTFNWSGDDFSTIEFSGEAKDFFGAGSNTTSGAGTTSSSVVVTDSEHFLAGGLIDVGGDTNSGAGHKISSINYTTHTLTISTTATWTTGEVVKAHTPTPTVAGTALYGTIGSLSLDAGSTTFSHLNGSISIATGITLYNRGFGSSSATDVQLSAGRRITGNLSMVLRDNNYNRIVRGQRKVAEDLKLIIGSTAGSIVTITGNEVEIDPTAIGGGAGLIEMSLPMRFKTATVTGAENEFSLAYT</sequence>
<gene>
    <name evidence="1" type="ORF">MM415B00627_0046</name>
</gene>
<dbReference type="EMBL" id="MT141497">
    <property type="protein sequence ID" value="QJA63464.1"/>
    <property type="molecule type" value="Genomic_DNA"/>
</dbReference>